<keyword evidence="4" id="KW-0812">Transmembrane</keyword>
<keyword evidence="2" id="KW-0808">Transferase</keyword>
<sequence length="586" mass="66353">MTFGGLYPRSIRSPPSDSSARYGRSSRISKRLRCLPFTVLFGCLGLVFLSSSVPYQWKDRVADLQFAFHDTPVSTIDQGVLAAQTHSPESTSLAPPPKQSPSRPNPVYVASKRIEELYERQSKTLEEATARYSARNNRTPPDNFDKWFKLAKANSCLIDDYDQIHRDLEPWYRLAESHPKHFQKMIDLGRNLMLKDPKGMATIKIQNGQVLMPNYTGSAFDGEWPTTLSGFKHVLPDMDFMINGRDEPRVVFNTEDAELWKSATELNDSTPFRLSPIPTHDFFMNKSGCRVLHSDSDPDEAIDALEDVAFIRSASSSDFTSDLWPILSMTKITPCFADILFPGQYYYDSSAWSGKFGQPNNLTWEDKKPQLYWRGASNGGHIIHDNYRTFSRFRLVKIAESNPDLVNAKITSFWETHCTFDCERGPIIDEYGIDGHGSPREEVYHFKYLLDVDGNTFSGRYLGLLRSGSLVFKATAFAEYFSDWLRPYEHYVPVRIGLDDLVEKIEWALTHEDEARQIQENGMQFARKVLTDAQNNCYFALVLLEWARLQGYAKEAVSVAPVVSKSQSFLGSGSQSTPSPSATGAT</sequence>
<dbReference type="PANTHER" id="PTHR12203:SF35">
    <property type="entry name" value="PROTEIN O-GLUCOSYLTRANSFERASE 1"/>
    <property type="match status" value="1"/>
</dbReference>
<comment type="caution">
    <text evidence="6">The sequence shown here is derived from an EMBL/GenBank/DDBJ whole genome shotgun (WGS) entry which is preliminary data.</text>
</comment>
<reference evidence="6" key="1">
    <citation type="submission" date="2020-05" db="EMBL/GenBank/DDBJ databases">
        <title>Mycena genomes resolve the evolution of fungal bioluminescence.</title>
        <authorList>
            <person name="Tsai I.J."/>
        </authorList>
    </citation>
    <scope>NUCLEOTIDE SEQUENCE</scope>
    <source>
        <strain evidence="6">171206Taipei</strain>
    </source>
</reference>
<dbReference type="PANTHER" id="PTHR12203">
    <property type="entry name" value="KDEL LYS-ASP-GLU-LEU CONTAINING - RELATED"/>
    <property type="match status" value="1"/>
</dbReference>
<evidence type="ECO:0000259" key="5">
    <source>
        <dbReference type="SMART" id="SM00672"/>
    </source>
</evidence>
<keyword evidence="7" id="KW-1185">Reference proteome</keyword>
<feature type="region of interest" description="Disordered" evidence="3">
    <location>
        <begin position="1"/>
        <end position="23"/>
    </location>
</feature>
<organism evidence="6 7">
    <name type="scientific">Mycena indigotica</name>
    <dbReference type="NCBI Taxonomy" id="2126181"/>
    <lineage>
        <taxon>Eukaryota</taxon>
        <taxon>Fungi</taxon>
        <taxon>Dikarya</taxon>
        <taxon>Basidiomycota</taxon>
        <taxon>Agaricomycotina</taxon>
        <taxon>Agaricomycetes</taxon>
        <taxon>Agaricomycetidae</taxon>
        <taxon>Agaricales</taxon>
        <taxon>Marasmiineae</taxon>
        <taxon>Mycenaceae</taxon>
        <taxon>Mycena</taxon>
    </lineage>
</organism>
<keyword evidence="4" id="KW-0472">Membrane</keyword>
<protein>
    <submittedName>
        <fullName evidence="6">CAP10 domain-containing protein</fullName>
    </submittedName>
</protein>
<feature type="compositionally biased region" description="Polar residues" evidence="3">
    <location>
        <begin position="84"/>
        <end position="93"/>
    </location>
</feature>
<accession>A0A8H6WIN8</accession>
<gene>
    <name evidence="6" type="ORF">MIND_00151100</name>
</gene>
<feature type="region of interest" description="Disordered" evidence="3">
    <location>
        <begin position="82"/>
        <end position="105"/>
    </location>
</feature>
<evidence type="ECO:0000313" key="7">
    <source>
        <dbReference type="Proteomes" id="UP000636479"/>
    </source>
</evidence>
<dbReference type="RefSeq" id="XP_037226346.1">
    <property type="nucleotide sequence ID" value="XM_037358436.1"/>
</dbReference>
<evidence type="ECO:0000256" key="4">
    <source>
        <dbReference type="SAM" id="Phobius"/>
    </source>
</evidence>
<dbReference type="OrthoDB" id="541052at2759"/>
<dbReference type="Proteomes" id="UP000636479">
    <property type="component" value="Unassembled WGS sequence"/>
</dbReference>
<evidence type="ECO:0000256" key="1">
    <source>
        <dbReference type="ARBA" id="ARBA00010118"/>
    </source>
</evidence>
<dbReference type="SMART" id="SM00672">
    <property type="entry name" value="CAP10"/>
    <property type="match status" value="1"/>
</dbReference>
<dbReference type="InterPro" id="IPR051091">
    <property type="entry name" value="O-Glucosyltr/Glycosyltrsf_90"/>
</dbReference>
<dbReference type="AlphaFoldDB" id="A0A8H6WIN8"/>
<evidence type="ECO:0000256" key="3">
    <source>
        <dbReference type="SAM" id="MobiDB-lite"/>
    </source>
</evidence>
<keyword evidence="4" id="KW-1133">Transmembrane helix</keyword>
<feature type="transmembrane region" description="Helical" evidence="4">
    <location>
        <begin position="34"/>
        <end position="57"/>
    </location>
</feature>
<name>A0A8H6WIN8_9AGAR</name>
<dbReference type="InterPro" id="IPR006598">
    <property type="entry name" value="CAP10"/>
</dbReference>
<evidence type="ECO:0000256" key="2">
    <source>
        <dbReference type="ARBA" id="ARBA00022679"/>
    </source>
</evidence>
<dbReference type="EMBL" id="JACAZF010000001">
    <property type="protein sequence ID" value="KAF7316323.1"/>
    <property type="molecule type" value="Genomic_DNA"/>
</dbReference>
<feature type="compositionally biased region" description="Low complexity" evidence="3">
    <location>
        <begin position="8"/>
        <end position="21"/>
    </location>
</feature>
<feature type="domain" description="Glycosyl transferase CAP10" evidence="5">
    <location>
        <begin position="304"/>
        <end position="553"/>
    </location>
</feature>
<comment type="similarity">
    <text evidence="1">Belongs to the glycosyltransferase 90 family.</text>
</comment>
<proteinExistence type="inferred from homology"/>
<dbReference type="Pfam" id="PF05686">
    <property type="entry name" value="Glyco_transf_90"/>
    <property type="match status" value="1"/>
</dbReference>
<dbReference type="GeneID" id="59340952"/>
<dbReference type="GO" id="GO:0016740">
    <property type="term" value="F:transferase activity"/>
    <property type="evidence" value="ECO:0007669"/>
    <property type="project" value="UniProtKB-KW"/>
</dbReference>
<evidence type="ECO:0000313" key="6">
    <source>
        <dbReference type="EMBL" id="KAF7316323.1"/>
    </source>
</evidence>